<proteinExistence type="predicted"/>
<comment type="caution">
    <text evidence="1">The sequence shown here is derived from an EMBL/GenBank/DDBJ whole genome shotgun (WGS) entry which is preliminary data.</text>
</comment>
<name>A0ABD1G905_SALDI</name>
<organism evidence="1 2">
    <name type="scientific">Salvia divinorum</name>
    <name type="common">Maria pastora</name>
    <name type="synonym">Diviner's sage</name>
    <dbReference type="NCBI Taxonomy" id="28513"/>
    <lineage>
        <taxon>Eukaryota</taxon>
        <taxon>Viridiplantae</taxon>
        <taxon>Streptophyta</taxon>
        <taxon>Embryophyta</taxon>
        <taxon>Tracheophyta</taxon>
        <taxon>Spermatophyta</taxon>
        <taxon>Magnoliopsida</taxon>
        <taxon>eudicotyledons</taxon>
        <taxon>Gunneridae</taxon>
        <taxon>Pentapetalae</taxon>
        <taxon>asterids</taxon>
        <taxon>lamiids</taxon>
        <taxon>Lamiales</taxon>
        <taxon>Lamiaceae</taxon>
        <taxon>Nepetoideae</taxon>
        <taxon>Mentheae</taxon>
        <taxon>Salviinae</taxon>
        <taxon>Salvia</taxon>
        <taxon>Salvia subgen. Calosphace</taxon>
    </lineage>
</organism>
<protein>
    <submittedName>
        <fullName evidence="1">Uncharacterized protein</fullName>
    </submittedName>
</protein>
<reference evidence="1 2" key="1">
    <citation type="submission" date="2024-06" db="EMBL/GenBank/DDBJ databases">
        <title>A chromosome level genome sequence of Diviner's sage (Salvia divinorum).</title>
        <authorList>
            <person name="Ford S.A."/>
            <person name="Ro D.-K."/>
            <person name="Ness R.W."/>
            <person name="Phillips M.A."/>
        </authorList>
    </citation>
    <scope>NUCLEOTIDE SEQUENCE [LARGE SCALE GENOMIC DNA]</scope>
    <source>
        <strain evidence="1">SAF-2024a</strain>
        <tissue evidence="1">Leaf</tissue>
    </source>
</reference>
<accession>A0ABD1G905</accession>
<dbReference type="AlphaFoldDB" id="A0ABD1G905"/>
<sequence length="70" mass="7906">MLNTGKTTLAKRYLYSNDIHVCPKYWSDSRNATEKARWKNLSPLTSQSSRCPSLAVTTGLGIQQCWDTLV</sequence>
<dbReference type="Proteomes" id="UP001567538">
    <property type="component" value="Unassembled WGS sequence"/>
</dbReference>
<dbReference type="EMBL" id="JBEAFC010000009">
    <property type="protein sequence ID" value="KAL1539543.1"/>
    <property type="molecule type" value="Genomic_DNA"/>
</dbReference>
<evidence type="ECO:0000313" key="1">
    <source>
        <dbReference type="EMBL" id="KAL1539543.1"/>
    </source>
</evidence>
<evidence type="ECO:0000313" key="2">
    <source>
        <dbReference type="Proteomes" id="UP001567538"/>
    </source>
</evidence>
<keyword evidence="2" id="KW-1185">Reference proteome</keyword>
<gene>
    <name evidence="1" type="ORF">AAHA92_24010</name>
</gene>